<feature type="region of interest" description="Disordered" evidence="1">
    <location>
        <begin position="138"/>
        <end position="169"/>
    </location>
</feature>
<sequence>MYWRLVILTGLALCPRMQGQNETAAPSAGIHLVSYSPSFRLESSPTAEAPGLPSPGGPLLMVAALSVLSVLCVCVLVTVVVVIVVRVRRGLRRWRQTSHTPEKTRQRTSGNGATAHLLSSALSNQNFEWCRPRSLSPSSPVLSSSPRSTLHCTLPTHLPPSPTSTHNYSEIRSLSPNQATVVHPTPSSPRPHFYDEVECEDPVKSETLVGSGEWAKTEQVHLYSLLEDPTEHSPPSLASNQHSLANSGGPQTHNPESRESSPMSRCSSVSVQDSNPDWVLSPVARFRPSQPPRRVVPYRVSLILPLWEGRERGGPALPLPAQLAGRHPARSLPAARDWMSQDATTISKV</sequence>
<comment type="caution">
    <text evidence="4">The sequence shown here is derived from an EMBL/GenBank/DDBJ whole genome shotgun (WGS) entry which is preliminary data.</text>
</comment>
<reference evidence="4" key="1">
    <citation type="submission" date="2023-03" db="EMBL/GenBank/DDBJ databases">
        <authorList>
            <person name="Steffen K."/>
            <person name="Cardenas P."/>
        </authorList>
    </citation>
    <scope>NUCLEOTIDE SEQUENCE</scope>
</reference>
<evidence type="ECO:0000313" key="5">
    <source>
        <dbReference type="Proteomes" id="UP001174909"/>
    </source>
</evidence>
<evidence type="ECO:0000256" key="3">
    <source>
        <dbReference type="SAM" id="SignalP"/>
    </source>
</evidence>
<protein>
    <submittedName>
        <fullName evidence="4">Uncharacterized protein</fullName>
    </submittedName>
</protein>
<gene>
    <name evidence="4" type="ORF">GBAR_LOCUS26412</name>
</gene>
<keyword evidence="3" id="KW-0732">Signal</keyword>
<feature type="transmembrane region" description="Helical" evidence="2">
    <location>
        <begin position="59"/>
        <end position="85"/>
    </location>
</feature>
<feature type="signal peptide" evidence="3">
    <location>
        <begin position="1"/>
        <end position="19"/>
    </location>
</feature>
<feature type="chain" id="PRO_5041222876" evidence="3">
    <location>
        <begin position="20"/>
        <end position="349"/>
    </location>
</feature>
<name>A0AA35XDR7_GEOBA</name>
<feature type="compositionally biased region" description="Low complexity" evidence="1">
    <location>
        <begin position="260"/>
        <end position="271"/>
    </location>
</feature>
<evidence type="ECO:0000313" key="4">
    <source>
        <dbReference type="EMBL" id="CAI8047740.1"/>
    </source>
</evidence>
<feature type="compositionally biased region" description="Polar residues" evidence="1">
    <location>
        <begin position="236"/>
        <end position="254"/>
    </location>
</feature>
<dbReference type="EMBL" id="CASHTH010003675">
    <property type="protein sequence ID" value="CAI8047740.1"/>
    <property type="molecule type" value="Genomic_DNA"/>
</dbReference>
<evidence type="ECO:0000256" key="1">
    <source>
        <dbReference type="SAM" id="MobiDB-lite"/>
    </source>
</evidence>
<feature type="region of interest" description="Disordered" evidence="1">
    <location>
        <begin position="228"/>
        <end position="274"/>
    </location>
</feature>
<dbReference type="AlphaFoldDB" id="A0AA35XDR7"/>
<evidence type="ECO:0000256" key="2">
    <source>
        <dbReference type="SAM" id="Phobius"/>
    </source>
</evidence>
<dbReference type="Proteomes" id="UP001174909">
    <property type="component" value="Unassembled WGS sequence"/>
</dbReference>
<keyword evidence="2" id="KW-0472">Membrane</keyword>
<feature type="compositionally biased region" description="Low complexity" evidence="1">
    <location>
        <begin position="138"/>
        <end position="156"/>
    </location>
</feature>
<proteinExistence type="predicted"/>
<keyword evidence="5" id="KW-1185">Reference proteome</keyword>
<keyword evidence="2" id="KW-1133">Transmembrane helix</keyword>
<organism evidence="4 5">
    <name type="scientific">Geodia barretti</name>
    <name type="common">Barrett's horny sponge</name>
    <dbReference type="NCBI Taxonomy" id="519541"/>
    <lineage>
        <taxon>Eukaryota</taxon>
        <taxon>Metazoa</taxon>
        <taxon>Porifera</taxon>
        <taxon>Demospongiae</taxon>
        <taxon>Heteroscleromorpha</taxon>
        <taxon>Tetractinellida</taxon>
        <taxon>Astrophorina</taxon>
        <taxon>Geodiidae</taxon>
        <taxon>Geodia</taxon>
    </lineage>
</organism>
<keyword evidence="2" id="KW-0812">Transmembrane</keyword>
<accession>A0AA35XDR7</accession>